<keyword evidence="2" id="KW-1185">Reference proteome</keyword>
<dbReference type="EMBL" id="CAKOGP040001680">
    <property type="protein sequence ID" value="CAJ1946458.1"/>
    <property type="molecule type" value="Genomic_DNA"/>
</dbReference>
<dbReference type="AlphaFoldDB" id="A0AAD2CVP0"/>
<evidence type="ECO:0000313" key="1">
    <source>
        <dbReference type="EMBL" id="CAJ1946458.1"/>
    </source>
</evidence>
<evidence type="ECO:0000313" key="2">
    <source>
        <dbReference type="Proteomes" id="UP001295423"/>
    </source>
</evidence>
<comment type="caution">
    <text evidence="1">The sequence shown here is derived from an EMBL/GenBank/DDBJ whole genome shotgun (WGS) entry which is preliminary data.</text>
</comment>
<reference evidence="1" key="1">
    <citation type="submission" date="2023-08" db="EMBL/GenBank/DDBJ databases">
        <authorList>
            <person name="Audoor S."/>
            <person name="Bilcke G."/>
        </authorList>
    </citation>
    <scope>NUCLEOTIDE SEQUENCE</scope>
</reference>
<sequence>MPGFCVSPTTCTVLQGVSRSVNKPAADKQCLMPSSAPGPFTAPRKVTFNDLVRLRRTAFLSRPTQEEFQAVWFTQKEILDRRRKDKRIRYAIARRPETFGTEKLVGLGLYSEVERLQRCNRAIAARASVLSKNKSVGVDRTRGSESDDSSGSLTISYALHSKAASVEAHERALQHSNHIQAMDMGDDASEDDMSQGLAVTTGEAAPQDLLPSVDISSNSYLPHSKLGRALLPKSPCGTIL</sequence>
<protein>
    <submittedName>
        <fullName evidence="1">Uncharacterized protein</fullName>
    </submittedName>
</protein>
<dbReference type="Proteomes" id="UP001295423">
    <property type="component" value="Unassembled WGS sequence"/>
</dbReference>
<gene>
    <name evidence="1" type="ORF">CYCCA115_LOCUS10600</name>
</gene>
<organism evidence="1 2">
    <name type="scientific">Cylindrotheca closterium</name>
    <dbReference type="NCBI Taxonomy" id="2856"/>
    <lineage>
        <taxon>Eukaryota</taxon>
        <taxon>Sar</taxon>
        <taxon>Stramenopiles</taxon>
        <taxon>Ochrophyta</taxon>
        <taxon>Bacillariophyta</taxon>
        <taxon>Bacillariophyceae</taxon>
        <taxon>Bacillariophycidae</taxon>
        <taxon>Bacillariales</taxon>
        <taxon>Bacillariaceae</taxon>
        <taxon>Cylindrotheca</taxon>
    </lineage>
</organism>
<name>A0AAD2CVP0_9STRA</name>
<accession>A0AAD2CVP0</accession>
<proteinExistence type="predicted"/>